<organism evidence="3 4">
    <name type="scientific">Duganella dendranthematis</name>
    <dbReference type="NCBI Taxonomy" id="2728021"/>
    <lineage>
        <taxon>Bacteria</taxon>
        <taxon>Pseudomonadati</taxon>
        <taxon>Pseudomonadota</taxon>
        <taxon>Betaproteobacteria</taxon>
        <taxon>Burkholderiales</taxon>
        <taxon>Oxalobacteraceae</taxon>
        <taxon>Telluria group</taxon>
        <taxon>Duganella</taxon>
    </lineage>
</organism>
<dbReference type="RefSeq" id="WP_169114456.1">
    <property type="nucleotide sequence ID" value="NZ_CP051684.1"/>
</dbReference>
<keyword evidence="1" id="KW-1133">Transmembrane helix</keyword>
<dbReference type="Pfam" id="PF12969">
    <property type="entry name" value="DUF3857"/>
    <property type="match status" value="1"/>
</dbReference>
<dbReference type="Gene3D" id="3.10.620.30">
    <property type="match status" value="1"/>
</dbReference>
<name>A0ABX6MHB5_9BURK</name>
<sequence length="832" mass="92512">MHGLRHGGLTLPPLRNKVLAGGATPHQQWRFNFSPGYSMRVVWLLLGLLWTCAAGAQAYKTGAAPAWVVPLAAEPATPPTWQPQRGSVAYLLRDMQTRVDQRGKVTYVHVASKALDGGGVEKLANLSINFDPTYQRLTLHAINLIRAGKVIPKLPGAKVQLLQRETELDYLVYDGSKTASVLLDDVRIGDIVEYAFSLDGSNPVFQGKVTSRVDMSWSVPVDRAFARLLIPSSRPLRLVTHNSKLQPVVSEADGYRDYRWDAQNIAATKVDKGAPEWFNPYAAVQWTEFDDWASVVQWSLPLYQTPRAPGPALHDEIARIRREYSSAAGRAAAVLQLVQRDVRYLGIEVGPGSHAPTAPDKVYQRRFGDCKDKTLLTVTMLRALDIDAAPALVNTEITRDVANWAPTPLAFNHVLVRARIDGQVYWLDPTRSMQQGELAHLYQPDYGYALVLEPGSTALSRMALSTGSLKTIRAVFDSTAGVDQPVNYTIHTTVQGERADNLRRQLRYTRSDMETQYQNFYARRYEGIHASGGMDIKDDEALNELTTLESYRIPRFWVRDDKHSRSQAQVESSEIEEPLKAPEAISRNAPLRQEYPREIIEVTEVRLPYAWNIKTSETTVRDPAFEFSYKVTKGADCKSVLIAAHYKALRDAIEPGDMGNYAAHLKQARDAVGYSLYSSPDAGAASEKSETTQPVRRGWLVPVVAVLMLVTLAVLAQRMQQAPPAHAEVNRRLLLAAVLAAGLGVGCWMAPELVKVMPGVTMALLALLVRYLLRIVPTVPANHVAYPLALRLYRARDRRVPKALYFFQREMLPLLGWCAIGAVLARLVSLIA</sequence>
<keyword evidence="1" id="KW-0812">Transmembrane</keyword>
<dbReference type="InterPro" id="IPR024618">
    <property type="entry name" value="DUF3857"/>
</dbReference>
<feature type="domain" description="DUF3857" evidence="2">
    <location>
        <begin position="105"/>
        <end position="268"/>
    </location>
</feature>
<dbReference type="SUPFAM" id="SSF54001">
    <property type="entry name" value="Cysteine proteinases"/>
    <property type="match status" value="1"/>
</dbReference>
<evidence type="ECO:0000313" key="4">
    <source>
        <dbReference type="Proteomes" id="UP000503117"/>
    </source>
</evidence>
<proteinExistence type="predicted"/>
<evidence type="ECO:0000256" key="1">
    <source>
        <dbReference type="SAM" id="Phobius"/>
    </source>
</evidence>
<feature type="transmembrane region" description="Helical" evidence="1">
    <location>
        <begin position="729"/>
        <end position="751"/>
    </location>
</feature>
<dbReference type="EMBL" id="CP051684">
    <property type="protein sequence ID" value="QJD93586.1"/>
    <property type="molecule type" value="Genomic_DNA"/>
</dbReference>
<dbReference type="Proteomes" id="UP000503117">
    <property type="component" value="Chromosome"/>
</dbReference>
<dbReference type="Gene3D" id="2.60.40.3140">
    <property type="match status" value="1"/>
</dbReference>
<evidence type="ECO:0000259" key="2">
    <source>
        <dbReference type="Pfam" id="PF12969"/>
    </source>
</evidence>
<feature type="transmembrane region" description="Helical" evidence="1">
    <location>
        <begin position="811"/>
        <end position="831"/>
    </location>
</feature>
<keyword evidence="1" id="KW-0472">Membrane</keyword>
<gene>
    <name evidence="3" type="ORF">HH213_27990</name>
</gene>
<feature type="transmembrane region" description="Helical" evidence="1">
    <location>
        <begin position="699"/>
        <end position="717"/>
    </location>
</feature>
<reference evidence="3 4" key="1">
    <citation type="submission" date="2020-04" db="EMBL/GenBank/DDBJ databases">
        <title>Genome sequencing of novel species.</title>
        <authorList>
            <person name="Heo J."/>
            <person name="Kim S.-J."/>
            <person name="Kim J.-S."/>
            <person name="Hong S.-B."/>
            <person name="Kwon S.-W."/>
        </authorList>
    </citation>
    <scope>NUCLEOTIDE SEQUENCE [LARGE SCALE GENOMIC DNA]</scope>
    <source>
        <strain evidence="3 4">AF9R3</strain>
    </source>
</reference>
<dbReference type="InterPro" id="IPR038765">
    <property type="entry name" value="Papain-like_cys_pep_sf"/>
</dbReference>
<evidence type="ECO:0000313" key="3">
    <source>
        <dbReference type="EMBL" id="QJD93586.1"/>
    </source>
</evidence>
<protein>
    <submittedName>
        <fullName evidence="3">DUF3857 domain-containing transglutaminase family protein</fullName>
    </submittedName>
</protein>
<feature type="transmembrane region" description="Helical" evidence="1">
    <location>
        <begin position="771"/>
        <end position="790"/>
    </location>
</feature>
<accession>A0ABX6MHB5</accession>
<keyword evidence="4" id="KW-1185">Reference proteome</keyword>